<dbReference type="SUPFAM" id="SSF56112">
    <property type="entry name" value="Protein kinase-like (PK-like)"/>
    <property type="match status" value="1"/>
</dbReference>
<dbReference type="GO" id="GO:0007169">
    <property type="term" value="P:cell surface receptor protein tyrosine kinase signaling pathway"/>
    <property type="evidence" value="ECO:0007669"/>
    <property type="project" value="TreeGrafter"/>
</dbReference>
<evidence type="ECO:0000256" key="12">
    <source>
        <dbReference type="ARBA" id="ARBA00023180"/>
    </source>
</evidence>
<dbReference type="GO" id="GO:0005524">
    <property type="term" value="F:ATP binding"/>
    <property type="evidence" value="ECO:0007669"/>
    <property type="project" value="UniProtKB-UniRule"/>
</dbReference>
<evidence type="ECO:0000313" key="18">
    <source>
        <dbReference type="Proteomes" id="UP000183832"/>
    </source>
</evidence>
<evidence type="ECO:0000256" key="10">
    <source>
        <dbReference type="ARBA" id="ARBA00023136"/>
    </source>
</evidence>
<accession>A0A1J1HGU4</accession>
<feature type="binding site" evidence="14">
    <location>
        <position position="509"/>
    </location>
    <ligand>
        <name>ATP</name>
        <dbReference type="ChEBI" id="CHEBI:30616"/>
    </ligand>
</feature>
<keyword evidence="5" id="KW-0732">Signal</keyword>
<dbReference type="STRING" id="568069.A0A1J1HGU4"/>
<dbReference type="GO" id="GO:0004714">
    <property type="term" value="F:transmembrane receptor protein tyrosine kinase activity"/>
    <property type="evidence" value="ECO:0007669"/>
    <property type="project" value="UniProtKB-EC"/>
</dbReference>
<evidence type="ECO:0000256" key="6">
    <source>
        <dbReference type="ARBA" id="ARBA00022741"/>
    </source>
</evidence>
<dbReference type="GO" id="GO:0005886">
    <property type="term" value="C:plasma membrane"/>
    <property type="evidence" value="ECO:0007669"/>
    <property type="project" value="TreeGrafter"/>
</dbReference>
<evidence type="ECO:0000256" key="15">
    <source>
        <dbReference type="SAM" id="Phobius"/>
    </source>
</evidence>
<dbReference type="Pfam" id="PF07714">
    <property type="entry name" value="PK_Tyr_Ser-Thr"/>
    <property type="match status" value="1"/>
</dbReference>
<comment type="subcellular location">
    <subcellularLocation>
        <location evidence="1">Membrane</location>
        <topology evidence="1">Single-pass type I membrane protein</topology>
    </subcellularLocation>
</comment>
<evidence type="ECO:0000256" key="11">
    <source>
        <dbReference type="ARBA" id="ARBA00023137"/>
    </source>
</evidence>
<evidence type="ECO:0000256" key="4">
    <source>
        <dbReference type="ARBA" id="ARBA00022692"/>
    </source>
</evidence>
<dbReference type="InterPro" id="IPR011009">
    <property type="entry name" value="Kinase-like_dom_sf"/>
</dbReference>
<evidence type="ECO:0000256" key="9">
    <source>
        <dbReference type="ARBA" id="ARBA00022989"/>
    </source>
</evidence>
<dbReference type="PROSITE" id="PS50011">
    <property type="entry name" value="PROTEIN_KINASE_DOM"/>
    <property type="match status" value="1"/>
</dbReference>
<dbReference type="PANTHER" id="PTHR24416:SF620">
    <property type="entry name" value="TYROSINE-PROTEIN KINASE RECEPTOR TORSO"/>
    <property type="match status" value="1"/>
</dbReference>
<organism evidence="17 18">
    <name type="scientific">Clunio marinus</name>
    <dbReference type="NCBI Taxonomy" id="568069"/>
    <lineage>
        <taxon>Eukaryota</taxon>
        <taxon>Metazoa</taxon>
        <taxon>Ecdysozoa</taxon>
        <taxon>Arthropoda</taxon>
        <taxon>Hexapoda</taxon>
        <taxon>Insecta</taxon>
        <taxon>Pterygota</taxon>
        <taxon>Neoptera</taxon>
        <taxon>Endopterygota</taxon>
        <taxon>Diptera</taxon>
        <taxon>Nematocera</taxon>
        <taxon>Chironomoidea</taxon>
        <taxon>Chironomidae</taxon>
        <taxon>Clunio</taxon>
    </lineage>
</organism>
<keyword evidence="10 15" id="KW-0472">Membrane</keyword>
<protein>
    <recommendedName>
        <fullName evidence="2">receptor protein-tyrosine kinase</fullName>
        <ecNumber evidence="2">2.7.10.1</ecNumber>
    </recommendedName>
</protein>
<evidence type="ECO:0000259" key="16">
    <source>
        <dbReference type="PROSITE" id="PS50011"/>
    </source>
</evidence>
<evidence type="ECO:0000256" key="7">
    <source>
        <dbReference type="ARBA" id="ARBA00022777"/>
    </source>
</evidence>
<dbReference type="Gene3D" id="1.10.510.10">
    <property type="entry name" value="Transferase(Phosphotransferase) domain 1"/>
    <property type="match status" value="1"/>
</dbReference>
<dbReference type="InterPro" id="IPR017441">
    <property type="entry name" value="Protein_kinase_ATP_BS"/>
</dbReference>
<evidence type="ECO:0000313" key="17">
    <source>
        <dbReference type="EMBL" id="CRK86778.1"/>
    </source>
</evidence>
<dbReference type="GO" id="GO:0043235">
    <property type="term" value="C:receptor complex"/>
    <property type="evidence" value="ECO:0007669"/>
    <property type="project" value="TreeGrafter"/>
</dbReference>
<gene>
    <name evidence="17" type="ORF">CLUMA_CG000609</name>
</gene>
<keyword evidence="11" id="KW-0829">Tyrosine-protein kinase</keyword>
<dbReference type="GO" id="GO:1902533">
    <property type="term" value="P:positive regulation of intracellular signal transduction"/>
    <property type="evidence" value="ECO:0007669"/>
    <property type="project" value="UniProtKB-ARBA"/>
</dbReference>
<keyword evidence="6 14" id="KW-0547">Nucleotide-binding</keyword>
<evidence type="ECO:0000256" key="13">
    <source>
        <dbReference type="ARBA" id="ARBA00051243"/>
    </source>
</evidence>
<dbReference type="PANTHER" id="PTHR24416">
    <property type="entry name" value="TYROSINE-PROTEIN KINASE RECEPTOR"/>
    <property type="match status" value="1"/>
</dbReference>
<dbReference type="InterPro" id="IPR020635">
    <property type="entry name" value="Tyr_kinase_cat_dom"/>
</dbReference>
<dbReference type="InterPro" id="IPR001245">
    <property type="entry name" value="Ser-Thr/Tyr_kinase_cat_dom"/>
</dbReference>
<evidence type="ECO:0000256" key="2">
    <source>
        <dbReference type="ARBA" id="ARBA00011902"/>
    </source>
</evidence>
<evidence type="ECO:0000256" key="3">
    <source>
        <dbReference type="ARBA" id="ARBA00022679"/>
    </source>
</evidence>
<sequence>MEVIVLKYVQLVCITIFMGNNANCAQLMIGTEQMNTLKVASCAARCLKYGSNSNLNECYQSCANQTDSLNDVISVDEPINASFRLYCRDSSRLLINIDIDYEDEDEKNIFLLTLQETKISFVDRIVFISDEPLIELRDLVTSESYNISATIVSSANEVRFLGTQIFTTLKSDYKPEDVTDIWVEEYEAITGDGEHLNAVIGWNPARDHTCHAKMVFHGPPDRWNEKEKIDRDLYYYEYSKLNYNSNYSVAVIGINTVFDILRSDTQWFTFETPNCMEVNKNLNECEPAPITYMETTFTFIDGHMFDANVTWSEPPYDPNYYTLEITAVDAFETINETSGIYRFTFDGNLTSFLAKNIEIEGSQCYIRLAAHLNNLTSEPAYEILNVGRLKKFNTPNSRTTRRFDMLLYIFVATFTTSLVVLFFIWQKRVNAVVSKLASKQHESMDLDLIQTITNRSLLEAIADLTRDERMETEKENVRLLEVLGEGAFGVVRKAILLKDGTTKSHVAVKMLKNCANLDDIKQFHQEISVMKSVGQHPNIVSIIGHCTSNIEELMLLTEFCDAGNLLDILRSEFTKQFSFYDKKCQISPALTCDTRDFSTEFSSRLFVVNQMYDDLYNINNNSNHFPVDNNDDVDRDSEFHQCQPSVALTATNALYLELSDAVYTNTKPTIIELPETSETSQEFLTSSDLISFAKQVSDGMEFLAKKKVVHRDLAARNILVCSNKTAKIADFGLSRDIYQDNIYRKLGNGRLPIKWLAIESMTHQTYTSQSDVWSFGILLYEIVTLGRTPYPSIGAEDLLKILNTGYRMEKPMNCHDSLYELMLSCWRTNPVDRPPFKDLSCTLNHFLNSKNSWEEEFIDLPKLFDKCTNEM</sequence>
<evidence type="ECO:0000256" key="14">
    <source>
        <dbReference type="PROSITE-ProRule" id="PRU10141"/>
    </source>
</evidence>
<dbReference type="Gene3D" id="3.30.200.20">
    <property type="entry name" value="Phosphorylase Kinase, domain 1"/>
    <property type="match status" value="1"/>
</dbReference>
<dbReference type="SMART" id="SM00219">
    <property type="entry name" value="TyrKc"/>
    <property type="match status" value="1"/>
</dbReference>
<keyword evidence="8 14" id="KW-0067">ATP-binding</keyword>
<dbReference type="EC" id="2.7.10.1" evidence="2"/>
<keyword evidence="12" id="KW-0325">Glycoprotein</keyword>
<reference evidence="17 18" key="1">
    <citation type="submission" date="2015-04" db="EMBL/GenBank/DDBJ databases">
        <authorList>
            <person name="Syromyatnikov M.Y."/>
            <person name="Popov V.N."/>
        </authorList>
    </citation>
    <scope>NUCLEOTIDE SEQUENCE [LARGE SCALE GENOMIC DNA]</scope>
</reference>
<keyword evidence="9 15" id="KW-1133">Transmembrane helix</keyword>
<dbReference type="CDD" id="cd00192">
    <property type="entry name" value="PTKc"/>
    <property type="match status" value="1"/>
</dbReference>
<dbReference type="AlphaFoldDB" id="A0A1J1HGU4"/>
<dbReference type="PROSITE" id="PS00107">
    <property type="entry name" value="PROTEIN_KINASE_ATP"/>
    <property type="match status" value="1"/>
</dbReference>
<name>A0A1J1HGU4_9DIPT</name>
<proteinExistence type="predicted"/>
<dbReference type="InterPro" id="IPR000719">
    <property type="entry name" value="Prot_kinase_dom"/>
</dbReference>
<dbReference type="Proteomes" id="UP000183832">
    <property type="component" value="Unassembled WGS sequence"/>
</dbReference>
<keyword evidence="4 15" id="KW-0812">Transmembrane</keyword>
<keyword evidence="18" id="KW-1185">Reference proteome</keyword>
<dbReference type="PROSITE" id="PS00109">
    <property type="entry name" value="PROTEIN_KINASE_TYR"/>
    <property type="match status" value="1"/>
</dbReference>
<feature type="transmembrane region" description="Helical" evidence="15">
    <location>
        <begin position="405"/>
        <end position="425"/>
    </location>
</feature>
<dbReference type="EMBL" id="CVRI01000002">
    <property type="protein sequence ID" value="CRK86778.1"/>
    <property type="molecule type" value="Genomic_DNA"/>
</dbReference>
<evidence type="ECO:0000256" key="8">
    <source>
        <dbReference type="ARBA" id="ARBA00022840"/>
    </source>
</evidence>
<feature type="domain" description="Protein kinase" evidence="16">
    <location>
        <begin position="477"/>
        <end position="847"/>
    </location>
</feature>
<dbReference type="OrthoDB" id="3256376at2759"/>
<keyword evidence="3" id="KW-0808">Transferase</keyword>
<dbReference type="InterPro" id="IPR050122">
    <property type="entry name" value="RTK"/>
</dbReference>
<keyword evidence="7" id="KW-0418">Kinase</keyword>
<comment type="catalytic activity">
    <reaction evidence="13">
        <text>L-tyrosyl-[protein] + ATP = O-phospho-L-tyrosyl-[protein] + ADP + H(+)</text>
        <dbReference type="Rhea" id="RHEA:10596"/>
        <dbReference type="Rhea" id="RHEA-COMP:10136"/>
        <dbReference type="Rhea" id="RHEA-COMP:20101"/>
        <dbReference type="ChEBI" id="CHEBI:15378"/>
        <dbReference type="ChEBI" id="CHEBI:30616"/>
        <dbReference type="ChEBI" id="CHEBI:46858"/>
        <dbReference type="ChEBI" id="CHEBI:61978"/>
        <dbReference type="ChEBI" id="CHEBI:456216"/>
        <dbReference type="EC" id="2.7.10.1"/>
    </reaction>
</comment>
<dbReference type="FunFam" id="1.10.510.10:FF:000190">
    <property type="entry name" value="Proto-oncogene tyrosine-protein kinase receptor Ret"/>
    <property type="match status" value="1"/>
</dbReference>
<dbReference type="FunFam" id="3.30.200.20:FF:000586">
    <property type="entry name" value="Receptor protein-tyrosine kinase"/>
    <property type="match status" value="1"/>
</dbReference>
<evidence type="ECO:0000256" key="1">
    <source>
        <dbReference type="ARBA" id="ARBA00004479"/>
    </source>
</evidence>
<dbReference type="InterPro" id="IPR008266">
    <property type="entry name" value="Tyr_kinase_AS"/>
</dbReference>
<evidence type="ECO:0000256" key="5">
    <source>
        <dbReference type="ARBA" id="ARBA00022729"/>
    </source>
</evidence>